<accession>A0A512JFG0</accession>
<evidence type="ECO:0000313" key="1">
    <source>
        <dbReference type="EMBL" id="GEP08680.1"/>
    </source>
</evidence>
<dbReference type="Proteomes" id="UP000321750">
    <property type="component" value="Unassembled WGS sequence"/>
</dbReference>
<sequence length="79" mass="8328">MDRGAMVVELQRDADDLVALALQQSGHDRGIDAAGHGDDNACLVGRLRKIERIHHGSIRPAEPDAAGYSGLDAGFPAIP</sequence>
<reference evidence="1 2" key="1">
    <citation type="submission" date="2019-07" db="EMBL/GenBank/DDBJ databases">
        <title>Whole genome shotgun sequence of Methylobacterium gnaphalii NBRC 107716.</title>
        <authorList>
            <person name="Hosoyama A."/>
            <person name="Uohara A."/>
            <person name="Ohji S."/>
            <person name="Ichikawa N."/>
        </authorList>
    </citation>
    <scope>NUCLEOTIDE SEQUENCE [LARGE SCALE GENOMIC DNA]</scope>
    <source>
        <strain evidence="1 2">NBRC 107716</strain>
    </source>
</reference>
<proteinExistence type="predicted"/>
<name>A0A512JFG0_9HYPH</name>
<protein>
    <submittedName>
        <fullName evidence="1">Uncharacterized protein</fullName>
    </submittedName>
</protein>
<dbReference type="AlphaFoldDB" id="A0A512JFG0"/>
<comment type="caution">
    <text evidence="1">The sequence shown here is derived from an EMBL/GenBank/DDBJ whole genome shotgun (WGS) entry which is preliminary data.</text>
</comment>
<keyword evidence="2" id="KW-1185">Reference proteome</keyword>
<evidence type="ECO:0000313" key="2">
    <source>
        <dbReference type="Proteomes" id="UP000321750"/>
    </source>
</evidence>
<organism evidence="1 2">
    <name type="scientific">Methylobacterium gnaphalii</name>
    <dbReference type="NCBI Taxonomy" id="1010610"/>
    <lineage>
        <taxon>Bacteria</taxon>
        <taxon>Pseudomonadati</taxon>
        <taxon>Pseudomonadota</taxon>
        <taxon>Alphaproteobacteria</taxon>
        <taxon>Hyphomicrobiales</taxon>
        <taxon>Methylobacteriaceae</taxon>
        <taxon>Methylobacterium</taxon>
    </lineage>
</organism>
<gene>
    <name evidence="1" type="ORF">MGN01_05250</name>
</gene>
<dbReference type="EMBL" id="BJZV01000002">
    <property type="protein sequence ID" value="GEP08680.1"/>
    <property type="molecule type" value="Genomic_DNA"/>
</dbReference>